<dbReference type="RefSeq" id="WP_006373725.1">
    <property type="nucleotide sequence ID" value="NZ_AEJB01000024.1"/>
</dbReference>
<proteinExistence type="predicted"/>
<dbReference type="PANTHER" id="PTHR43364">
    <property type="entry name" value="NADH-SPECIFIC METHYLGLYOXAL REDUCTASE-RELATED"/>
    <property type="match status" value="1"/>
</dbReference>
<feature type="domain" description="NADP-dependent oxidoreductase" evidence="2">
    <location>
        <begin position="18"/>
        <end position="326"/>
    </location>
</feature>
<evidence type="ECO:0000313" key="4">
    <source>
        <dbReference type="Proteomes" id="UP000010931"/>
    </source>
</evidence>
<dbReference type="InterPro" id="IPR036812">
    <property type="entry name" value="NAD(P)_OxRdtase_dom_sf"/>
</dbReference>
<dbReference type="PANTHER" id="PTHR43364:SF4">
    <property type="entry name" value="NAD(P)-LINKED OXIDOREDUCTASE SUPERFAMILY PROTEIN"/>
    <property type="match status" value="1"/>
</dbReference>
<dbReference type="CDD" id="cd19086">
    <property type="entry name" value="AKR_AKR11C1"/>
    <property type="match status" value="1"/>
</dbReference>
<dbReference type="Gene3D" id="3.20.20.100">
    <property type="entry name" value="NADP-dependent oxidoreductase domain"/>
    <property type="match status" value="1"/>
</dbReference>
<gene>
    <name evidence="3" type="ORF">STRTUCAR8_05825</name>
</gene>
<dbReference type="GO" id="GO:0016491">
    <property type="term" value="F:oxidoreductase activity"/>
    <property type="evidence" value="ECO:0007669"/>
    <property type="project" value="UniProtKB-KW"/>
</dbReference>
<dbReference type="EMBL" id="AEJB01000024">
    <property type="protein sequence ID" value="ELP70970.1"/>
    <property type="molecule type" value="Genomic_DNA"/>
</dbReference>
<accession>L7FJT5</accession>
<keyword evidence="4" id="KW-1185">Reference proteome</keyword>
<dbReference type="Proteomes" id="UP000010931">
    <property type="component" value="Unassembled WGS sequence"/>
</dbReference>
<dbReference type="InterPro" id="IPR050523">
    <property type="entry name" value="AKR_Detox_Biosynth"/>
</dbReference>
<evidence type="ECO:0000259" key="2">
    <source>
        <dbReference type="Pfam" id="PF00248"/>
    </source>
</evidence>
<reference evidence="3 4" key="1">
    <citation type="journal article" date="2011" name="Plasmid">
        <title>Streptomyces turgidiscabies Car8 contains a modular pathogenicity island that shares virulence genes with other actinobacterial plant pathogens.</title>
        <authorList>
            <person name="Huguet-Tapia J.C."/>
            <person name="Badger J.H."/>
            <person name="Loria R."/>
            <person name="Pettis G.S."/>
        </authorList>
    </citation>
    <scope>NUCLEOTIDE SEQUENCE [LARGE SCALE GENOMIC DNA]</scope>
    <source>
        <strain evidence="3 4">Car8</strain>
    </source>
</reference>
<dbReference type="AlphaFoldDB" id="L7FJT5"/>
<dbReference type="GeneID" id="97406929"/>
<dbReference type="GO" id="GO:0005829">
    <property type="term" value="C:cytosol"/>
    <property type="evidence" value="ECO:0007669"/>
    <property type="project" value="TreeGrafter"/>
</dbReference>
<dbReference type="SUPFAM" id="SSF51430">
    <property type="entry name" value="NAD(P)-linked oxidoreductase"/>
    <property type="match status" value="1"/>
</dbReference>
<dbReference type="PATRIC" id="fig|698760.3.peg.403"/>
<comment type="caution">
    <text evidence="3">The sequence shown here is derived from an EMBL/GenBank/DDBJ whole genome shotgun (WGS) entry which is preliminary data.</text>
</comment>
<dbReference type="STRING" id="85558.T45_08926"/>
<evidence type="ECO:0000256" key="1">
    <source>
        <dbReference type="ARBA" id="ARBA00023002"/>
    </source>
</evidence>
<keyword evidence="1" id="KW-0560">Oxidoreductase</keyword>
<organism evidence="3 4">
    <name type="scientific">Streptomyces turgidiscabies (strain Car8)</name>
    <dbReference type="NCBI Taxonomy" id="698760"/>
    <lineage>
        <taxon>Bacteria</taxon>
        <taxon>Bacillati</taxon>
        <taxon>Actinomycetota</taxon>
        <taxon>Actinomycetes</taxon>
        <taxon>Kitasatosporales</taxon>
        <taxon>Streptomycetaceae</taxon>
        <taxon>Streptomyces</taxon>
    </lineage>
</organism>
<dbReference type="Pfam" id="PF00248">
    <property type="entry name" value="Aldo_ket_red"/>
    <property type="match status" value="1"/>
</dbReference>
<sequence length="330" mass="35199">MNDQRRTLVADGPEVSALGLGTWALGGPSAAGDQPLGWGARFDRAEAADVFRAAYDSGITLYDTADAYGTGTAERLIGETLSGKRDRITLVSKWGNTIDEEARQLTGQNATPGYVRQALEASLGRLRTDYLDLYLLHLSGLPVAEADELLGTLQDLVTQGAIRAYGWSTDDPELAAAWVGRPGFGGLEFEVNVVHDAPALIGLCEEHGIPGLARGPLGTGLLTGAHPLGSLITDEQDFRRRSPDWLNYFQDGAPVKELAEALESVRHILTSGGRTLAQGALAWLWARSPSLLPVPGARTVAQVRENAAAMEHGPLTADQMREIDGLLAAR</sequence>
<dbReference type="InterPro" id="IPR023210">
    <property type="entry name" value="NADP_OxRdtase_dom"/>
</dbReference>
<name>L7FJT5_STRT8</name>
<evidence type="ECO:0000313" key="3">
    <source>
        <dbReference type="EMBL" id="ELP70970.1"/>
    </source>
</evidence>
<protein>
    <submittedName>
        <fullName evidence="3">Oxidoreductase, aldo/keto reductase family protein</fullName>
    </submittedName>
</protein>